<dbReference type="PANTHER" id="PTHR16305:SF35">
    <property type="entry name" value="TRANSCRIPTIONAL ACTIVATOR DOMAIN"/>
    <property type="match status" value="1"/>
</dbReference>
<dbReference type="InterPro" id="IPR000792">
    <property type="entry name" value="Tscrpt_reg_LuxR_C"/>
</dbReference>
<dbReference type="InterPro" id="IPR011990">
    <property type="entry name" value="TPR-like_helical_dom_sf"/>
</dbReference>
<dbReference type="SUPFAM" id="SSF52540">
    <property type="entry name" value="P-loop containing nucleoside triphosphate hydrolases"/>
    <property type="match status" value="1"/>
</dbReference>
<dbReference type="SUPFAM" id="SSF46894">
    <property type="entry name" value="C-terminal effector domain of the bipartite response regulators"/>
    <property type="match status" value="1"/>
</dbReference>
<dbReference type="PANTHER" id="PTHR16305">
    <property type="entry name" value="TESTICULAR SOLUBLE ADENYLYL CYCLASE"/>
    <property type="match status" value="1"/>
</dbReference>
<keyword evidence="5" id="KW-1185">Reference proteome</keyword>
<dbReference type="RefSeq" id="WP_344100636.1">
    <property type="nucleotide sequence ID" value="NZ_BAAANL010000002.1"/>
</dbReference>
<proteinExistence type="predicted"/>
<keyword evidence="1" id="KW-0547">Nucleotide-binding</keyword>
<reference evidence="4 5" key="1">
    <citation type="journal article" date="2019" name="Int. J. Syst. Evol. Microbiol.">
        <title>The Global Catalogue of Microorganisms (GCM) 10K type strain sequencing project: providing services to taxonomists for standard genome sequencing and annotation.</title>
        <authorList>
            <consortium name="The Broad Institute Genomics Platform"/>
            <consortium name="The Broad Institute Genome Sequencing Center for Infectious Disease"/>
            <person name="Wu L."/>
            <person name="Ma J."/>
        </authorList>
    </citation>
    <scope>NUCLEOTIDE SEQUENCE [LARGE SCALE GENOMIC DNA]</scope>
    <source>
        <strain evidence="4 5">JCM 14326</strain>
    </source>
</reference>
<evidence type="ECO:0000313" key="4">
    <source>
        <dbReference type="EMBL" id="GAA1856623.1"/>
    </source>
</evidence>
<dbReference type="InterPro" id="IPR036388">
    <property type="entry name" value="WH-like_DNA-bd_sf"/>
</dbReference>
<dbReference type="Gene3D" id="3.40.50.300">
    <property type="entry name" value="P-loop containing nucleotide triphosphate hydrolases"/>
    <property type="match status" value="1"/>
</dbReference>
<evidence type="ECO:0000313" key="5">
    <source>
        <dbReference type="Proteomes" id="UP001501094"/>
    </source>
</evidence>
<evidence type="ECO:0000259" key="3">
    <source>
        <dbReference type="PROSITE" id="PS50043"/>
    </source>
</evidence>
<dbReference type="PRINTS" id="PR00038">
    <property type="entry name" value="HTHLUXR"/>
</dbReference>
<feature type="domain" description="HTH luxR-type" evidence="3">
    <location>
        <begin position="916"/>
        <end position="979"/>
    </location>
</feature>
<dbReference type="InterPro" id="IPR027417">
    <property type="entry name" value="P-loop_NTPase"/>
</dbReference>
<protein>
    <submittedName>
        <fullName evidence="4">LuxR family transcriptional regulator</fullName>
    </submittedName>
</protein>
<dbReference type="PROSITE" id="PS50043">
    <property type="entry name" value="HTH_LUXR_2"/>
    <property type="match status" value="1"/>
</dbReference>
<dbReference type="SUPFAM" id="SSF48452">
    <property type="entry name" value="TPR-like"/>
    <property type="match status" value="1"/>
</dbReference>
<comment type="caution">
    <text evidence="4">The sequence shown here is derived from an EMBL/GenBank/DDBJ whole genome shotgun (WGS) entry which is preliminary data.</text>
</comment>
<dbReference type="Pfam" id="PF13191">
    <property type="entry name" value="AAA_16"/>
    <property type="match status" value="1"/>
</dbReference>
<dbReference type="Gene3D" id="1.25.40.10">
    <property type="entry name" value="Tetratricopeptide repeat domain"/>
    <property type="match status" value="1"/>
</dbReference>
<evidence type="ECO:0000256" key="1">
    <source>
        <dbReference type="ARBA" id="ARBA00022741"/>
    </source>
</evidence>
<dbReference type="Proteomes" id="UP001501094">
    <property type="component" value="Unassembled WGS sequence"/>
</dbReference>
<dbReference type="InterPro" id="IPR041664">
    <property type="entry name" value="AAA_16"/>
</dbReference>
<name>A0ABN2NA80_9MICO</name>
<keyword evidence="2" id="KW-0067">ATP-binding</keyword>
<gene>
    <name evidence="4" type="ORF">GCM10009751_12320</name>
</gene>
<dbReference type="InterPro" id="IPR016032">
    <property type="entry name" value="Sig_transdc_resp-reg_C-effctor"/>
</dbReference>
<dbReference type="SMART" id="SM00421">
    <property type="entry name" value="HTH_LUXR"/>
    <property type="match status" value="1"/>
</dbReference>
<evidence type="ECO:0000256" key="2">
    <source>
        <dbReference type="ARBA" id="ARBA00022840"/>
    </source>
</evidence>
<dbReference type="Gene3D" id="1.10.10.10">
    <property type="entry name" value="Winged helix-like DNA-binding domain superfamily/Winged helix DNA-binding domain"/>
    <property type="match status" value="1"/>
</dbReference>
<accession>A0ABN2NA80</accession>
<dbReference type="CDD" id="cd06170">
    <property type="entry name" value="LuxR_C_like"/>
    <property type="match status" value="1"/>
</dbReference>
<organism evidence="4 5">
    <name type="scientific">Myceligenerans crystallogenes</name>
    <dbReference type="NCBI Taxonomy" id="316335"/>
    <lineage>
        <taxon>Bacteria</taxon>
        <taxon>Bacillati</taxon>
        <taxon>Actinomycetota</taxon>
        <taxon>Actinomycetes</taxon>
        <taxon>Micrococcales</taxon>
        <taxon>Promicromonosporaceae</taxon>
        <taxon>Myceligenerans</taxon>
    </lineage>
</organism>
<dbReference type="Pfam" id="PF00196">
    <property type="entry name" value="GerE"/>
    <property type="match status" value="1"/>
</dbReference>
<sequence length="979" mass="102325">MPVTHARLVGRAAELAALRDALARAGRGPGRTVVVAGEAGIGKTRLVEELTGAADGVVVLTGQCTDSGSGPVPYAALTGILYGIVAERGAAATLAAAGPAAGALSAVAPGLVEADGDPGAERVPEVIAGLLARLAADRPVLVVLEDLHWSDDVTRALAIRLARTAPPGLLLVLTYRSDDVGRGHPLRAAMAELDRARVATRLDLRRLDQDEVRAMAGDLLAGDDATPGAQPRLPARFLSDLVERSEGVPFYVEELAGGLDGAELPESLRDILLLRYWRLSRPAQALCRVVAAAGASVWHDVLDDVLARSGPEAPGRDDPLSPDDAAREAIESSVLVATAERYQFRHALMQEAVYAELLPGERRRLHIAYANALTTALSRRTPSVAKLSHIADHWWRAGVLDKALAAAVEAHTAAVAGAAISAAVRLGERALELWEQVPDARDVAGIEHHELLRVVADAVRQSLRTDRALALAYQALDEWPAGDVVGHARMLCDAALCAAHAGSPEGPALVDKALDLLAPGVDDAVRAEVLIRKARYLMLDGRSAEAIEAAGAGHETALRAGHRPLAAIGLNIRATARHGTGDPAAMAEFVAARDLAGSDWNALQRYYINGTDAFLLRGEWERALAETEEGLATARRAGASELSTSLISLNRAEALVGTGRWAEAADAFARSIPLAGSGTHLSPHAVHLQMQSTWLTLWQGEVARARAEAAARGAAWDRFGALEEQVRMRVAVLRAQLALLDDDAAAAYELVTAFLATSDRPPYLLEAVTVAARAAVAGSGIDAGIGARIDAGINPEADVDADVAPLREKLAACAHWPSYPVWAAAFAAELGEGPWEAVADHPRGPAHLYPYARFRAGQALLGAGDRPGARAALNAAAAEADRIGAGLISGWAADLLGRAGLAADDAAAQPGGAPRPAPDADQLTAREQQVLDLVAEGLTNGQIAGRLFISPKTASVHVSAILRKLGVASRTEAALRARG</sequence>
<dbReference type="EMBL" id="BAAANL010000002">
    <property type="protein sequence ID" value="GAA1856623.1"/>
    <property type="molecule type" value="Genomic_DNA"/>
</dbReference>